<dbReference type="InterPro" id="IPR036769">
    <property type="entry name" value="Ribosomal_uL11_C_sf"/>
</dbReference>
<dbReference type="InterPro" id="IPR020783">
    <property type="entry name" value="Ribosomal_uL11_C"/>
</dbReference>
<evidence type="ECO:0000256" key="9">
    <source>
        <dbReference type="ARBA" id="ARBA00041455"/>
    </source>
</evidence>
<dbReference type="Gene3D" id="3.30.1550.10">
    <property type="entry name" value="Ribosomal protein L11/L12, N-terminal domain"/>
    <property type="match status" value="1"/>
</dbReference>
<protein>
    <recommendedName>
        <fullName evidence="8">Large ribosomal subunit protein uL11m</fullName>
    </recommendedName>
    <alternativeName>
        <fullName evidence="9">39S ribosomal protein L11, mitochondrial</fullName>
    </alternativeName>
</protein>
<reference evidence="13" key="1">
    <citation type="journal article" date="2014" name="BMC Genomics">
        <title>Characterizing the developmental transcriptome of the oriental fruit fly, Bactrocera dorsalis (Diptera: Tephritidae) through comparative genomic analysis with Drosophila melanogaster utilizing modENCODE datasets.</title>
        <authorList>
            <person name="Geib S.M."/>
            <person name="Calla B."/>
            <person name="Hall B."/>
            <person name="Hou S."/>
            <person name="Manoukis N.C."/>
        </authorList>
    </citation>
    <scope>NUCLEOTIDE SEQUENCE</scope>
    <source>
        <strain evidence="13">Punador</strain>
    </source>
</reference>
<dbReference type="CTD" id="65003"/>
<reference evidence="15" key="2">
    <citation type="submission" date="2025-04" db="UniProtKB">
        <authorList>
            <consortium name="RefSeq"/>
        </authorList>
    </citation>
    <scope>IDENTIFICATION</scope>
    <source>
        <strain evidence="15">Punador</strain>
    </source>
</reference>
<keyword evidence="5" id="KW-0496">Mitochondrion</keyword>
<dbReference type="InterPro" id="IPR020784">
    <property type="entry name" value="Ribosomal_uL11_N"/>
</dbReference>
<dbReference type="AlphaFoldDB" id="A0A034WNJ0"/>
<feature type="domain" description="Large ribosomal subunit protein uL11 C-terminal" evidence="11">
    <location>
        <begin position="88"/>
        <end position="157"/>
    </location>
</feature>
<dbReference type="InterPro" id="IPR036796">
    <property type="entry name" value="Ribosomal_uL11_N_sf"/>
</dbReference>
<sequence>MSKAAGKLKILKKTADKITHTTKLKTNIPAGMAAAGPPLGPMLGQRAINIAAFCKDFNTRTAEIKEGIPLPCRISVNSDRSYNLVIHSPPATFLLKQAAGIPRGAMQPGREIAGMITLKHLYEIAAIKIQDPPNTLLTMQQMCEMLVGIARTCGIKIVRELNPEEYAKFLEDRQAIVAEQKRELQEKREAKMLRTG</sequence>
<feature type="domain" description="Large ribosomal subunit protein uL11 N-terminal" evidence="12">
    <location>
        <begin position="25"/>
        <end position="82"/>
    </location>
</feature>
<keyword evidence="6 10" id="KW-0687">Ribonucleoprotein</keyword>
<dbReference type="Gene3D" id="1.10.10.250">
    <property type="entry name" value="Ribosomal protein L11, C-terminal domain"/>
    <property type="match status" value="1"/>
</dbReference>
<evidence type="ECO:0000256" key="6">
    <source>
        <dbReference type="ARBA" id="ARBA00023274"/>
    </source>
</evidence>
<dbReference type="Proteomes" id="UP001652620">
    <property type="component" value="Unplaced"/>
</dbReference>
<dbReference type="SUPFAM" id="SSF54747">
    <property type="entry name" value="Ribosomal L11/L12e N-terminal domain"/>
    <property type="match status" value="1"/>
</dbReference>
<evidence type="ECO:0000259" key="11">
    <source>
        <dbReference type="Pfam" id="PF00298"/>
    </source>
</evidence>
<dbReference type="PANTHER" id="PTHR11661:SF1">
    <property type="entry name" value="LARGE RIBOSOMAL SUBUNIT PROTEIN UL11M"/>
    <property type="match status" value="1"/>
</dbReference>
<dbReference type="OMA" id="CKQFNAK"/>
<dbReference type="EMBL" id="GAKP01003227">
    <property type="protein sequence ID" value="JAC55725.1"/>
    <property type="molecule type" value="Transcribed_RNA"/>
</dbReference>
<dbReference type="FunFam" id="3.30.1550.10:FF:000003">
    <property type="entry name" value="39S ribosomal protein L11, mitochondrial"/>
    <property type="match status" value="1"/>
</dbReference>
<keyword evidence="3" id="KW-0809">Transit peptide</keyword>
<dbReference type="GO" id="GO:0003735">
    <property type="term" value="F:structural constituent of ribosome"/>
    <property type="evidence" value="ECO:0007669"/>
    <property type="project" value="InterPro"/>
</dbReference>
<evidence type="ECO:0000256" key="8">
    <source>
        <dbReference type="ARBA" id="ARBA00040104"/>
    </source>
</evidence>
<dbReference type="SUPFAM" id="SSF46906">
    <property type="entry name" value="Ribosomal protein L11, C-terminal domain"/>
    <property type="match status" value="1"/>
</dbReference>
<accession>A0A034WNJ0</accession>
<evidence type="ECO:0000259" key="12">
    <source>
        <dbReference type="Pfam" id="PF03946"/>
    </source>
</evidence>
<dbReference type="GO" id="GO:0005762">
    <property type="term" value="C:mitochondrial large ribosomal subunit"/>
    <property type="evidence" value="ECO:0007669"/>
    <property type="project" value="TreeGrafter"/>
</dbReference>
<evidence type="ECO:0000256" key="7">
    <source>
        <dbReference type="ARBA" id="ARBA00038782"/>
    </source>
</evidence>
<dbReference type="FunFam" id="1.10.10.250:FF:000008">
    <property type="entry name" value="39S ribosomal protein L11, mitochondrial"/>
    <property type="match status" value="1"/>
</dbReference>
<evidence type="ECO:0000256" key="3">
    <source>
        <dbReference type="ARBA" id="ARBA00022946"/>
    </source>
</evidence>
<comment type="subunit">
    <text evidence="7">Component of the mitochondrial ribosome large subunit (39S) which comprises a 16S rRNA and about 50 distinct proteins.</text>
</comment>
<name>A0A034WNJ0_BACDO</name>
<comment type="subcellular location">
    <subcellularLocation>
        <location evidence="1">Mitochondrion</location>
    </subcellularLocation>
</comment>
<gene>
    <name evidence="13" type="primary">RM11</name>
    <name evidence="15" type="synonym">LOC105227607</name>
</gene>
<dbReference type="Pfam" id="PF00298">
    <property type="entry name" value="Ribosomal_L11"/>
    <property type="match status" value="1"/>
</dbReference>
<proteinExistence type="inferred from homology"/>
<dbReference type="PANTHER" id="PTHR11661">
    <property type="entry name" value="60S RIBOSOMAL PROTEIN L12"/>
    <property type="match status" value="1"/>
</dbReference>
<evidence type="ECO:0000256" key="5">
    <source>
        <dbReference type="ARBA" id="ARBA00023128"/>
    </source>
</evidence>
<dbReference type="SMART" id="SM00649">
    <property type="entry name" value="RL11"/>
    <property type="match status" value="1"/>
</dbReference>
<dbReference type="CDD" id="cd00349">
    <property type="entry name" value="Ribosomal_L11"/>
    <property type="match status" value="1"/>
</dbReference>
<dbReference type="OrthoDB" id="1091498at2759"/>
<evidence type="ECO:0000313" key="15">
    <source>
        <dbReference type="RefSeq" id="XP_011205331.1"/>
    </source>
</evidence>
<dbReference type="GO" id="GO:0070180">
    <property type="term" value="F:large ribosomal subunit rRNA binding"/>
    <property type="evidence" value="ECO:0007669"/>
    <property type="project" value="TreeGrafter"/>
</dbReference>
<evidence type="ECO:0000256" key="1">
    <source>
        <dbReference type="ARBA" id="ARBA00004173"/>
    </source>
</evidence>
<dbReference type="InterPro" id="IPR000911">
    <property type="entry name" value="Ribosomal_uL11"/>
</dbReference>
<evidence type="ECO:0000256" key="4">
    <source>
        <dbReference type="ARBA" id="ARBA00022980"/>
    </source>
</evidence>
<dbReference type="GeneID" id="105227607"/>
<dbReference type="GO" id="GO:0006412">
    <property type="term" value="P:translation"/>
    <property type="evidence" value="ECO:0007669"/>
    <property type="project" value="InterPro"/>
</dbReference>
<dbReference type="KEGG" id="bdr:105227607"/>
<comment type="similarity">
    <text evidence="2 10">Belongs to the universal ribosomal protein uL11 family.</text>
</comment>
<evidence type="ECO:0000256" key="2">
    <source>
        <dbReference type="ARBA" id="ARBA00010537"/>
    </source>
</evidence>
<evidence type="ECO:0000313" key="14">
    <source>
        <dbReference type="Proteomes" id="UP001652620"/>
    </source>
</evidence>
<evidence type="ECO:0000313" key="13">
    <source>
        <dbReference type="EMBL" id="JAC55725.1"/>
    </source>
</evidence>
<dbReference type="HAMAP" id="MF_00736">
    <property type="entry name" value="Ribosomal_uL11"/>
    <property type="match status" value="1"/>
</dbReference>
<keyword evidence="14" id="KW-1185">Reference proteome</keyword>
<dbReference type="RefSeq" id="XP_011205331.1">
    <property type="nucleotide sequence ID" value="XM_011207029.3"/>
</dbReference>
<dbReference type="Pfam" id="PF03946">
    <property type="entry name" value="Ribosomal_L11_N"/>
    <property type="match status" value="1"/>
</dbReference>
<keyword evidence="4 10" id="KW-0689">Ribosomal protein</keyword>
<organism evidence="13">
    <name type="scientific">Bactrocera dorsalis</name>
    <name type="common">Oriental fruit fly</name>
    <name type="synonym">Dacus dorsalis</name>
    <dbReference type="NCBI Taxonomy" id="27457"/>
    <lineage>
        <taxon>Eukaryota</taxon>
        <taxon>Metazoa</taxon>
        <taxon>Ecdysozoa</taxon>
        <taxon>Arthropoda</taxon>
        <taxon>Hexapoda</taxon>
        <taxon>Insecta</taxon>
        <taxon>Pterygota</taxon>
        <taxon>Neoptera</taxon>
        <taxon>Endopterygota</taxon>
        <taxon>Diptera</taxon>
        <taxon>Brachycera</taxon>
        <taxon>Muscomorpha</taxon>
        <taxon>Tephritoidea</taxon>
        <taxon>Tephritidae</taxon>
        <taxon>Bactrocera</taxon>
        <taxon>Bactrocera</taxon>
    </lineage>
</organism>
<evidence type="ECO:0000256" key="10">
    <source>
        <dbReference type="RuleBase" id="RU003978"/>
    </source>
</evidence>